<dbReference type="NCBIfam" id="TIGR03164">
    <property type="entry name" value="UHCUDC"/>
    <property type="match status" value="1"/>
</dbReference>
<dbReference type="GO" id="GO:0000255">
    <property type="term" value="P:allantoin metabolic process"/>
    <property type="evidence" value="ECO:0007669"/>
    <property type="project" value="InterPro"/>
</dbReference>
<dbReference type="InterPro" id="IPR018020">
    <property type="entry name" value="OHCU_decarboxylase"/>
</dbReference>
<comment type="catalytic activity">
    <reaction evidence="1">
        <text>5-hydroxy-2-oxo-4-ureido-2,5-dihydro-1H-imidazole-5-carboxylate + H(+) = (S)-allantoin + CO2</text>
        <dbReference type="Rhea" id="RHEA:26301"/>
        <dbReference type="ChEBI" id="CHEBI:15378"/>
        <dbReference type="ChEBI" id="CHEBI:15678"/>
        <dbReference type="ChEBI" id="CHEBI:16526"/>
        <dbReference type="ChEBI" id="CHEBI:58639"/>
        <dbReference type="EC" id="4.1.1.97"/>
    </reaction>
</comment>
<dbReference type="OrthoDB" id="9800909at2"/>
<dbReference type="Pfam" id="PF09349">
    <property type="entry name" value="OHCU_decarbox"/>
    <property type="match status" value="1"/>
</dbReference>
<sequence length="175" mass="19877">MEDWVKECNGMNKGEFVERFGFLFEKSPWVAERAWEKLPFGGRGDFLSKMAEVVLSASDEEQLMLLNAHPELGAPIPMTEASVKEQSGAGLDRLARDEAYIFSELNRKYRDKYGFPFIIAVRGLTADMIADSMLLRMQSHVEEEKRKALEEVFKIALFRLQHLEMDRAVVGGGKG</sequence>
<keyword evidence="4" id="KW-0659">Purine metabolism</keyword>
<comment type="pathway">
    <text evidence="2">Purine metabolism; urate degradation; (S)-allantoin from urate: step 3/3.</text>
</comment>
<dbReference type="EMBL" id="LYPA01000043">
    <property type="protein sequence ID" value="OBR66887.1"/>
    <property type="molecule type" value="Genomic_DNA"/>
</dbReference>
<protein>
    <recommendedName>
        <fullName evidence="3">2-oxo-4-hydroxy-4-carboxy-5-ureidoimidazoline decarboxylase</fullName>
        <ecNumber evidence="3">4.1.1.97</ecNumber>
    </recommendedName>
</protein>
<evidence type="ECO:0000256" key="3">
    <source>
        <dbReference type="ARBA" id="ARBA00012257"/>
    </source>
</evidence>
<organism evidence="8 9">
    <name type="scientific">Paenibacillus oryzae</name>
    <dbReference type="NCBI Taxonomy" id="1844972"/>
    <lineage>
        <taxon>Bacteria</taxon>
        <taxon>Bacillati</taxon>
        <taxon>Bacillota</taxon>
        <taxon>Bacilli</taxon>
        <taxon>Bacillales</taxon>
        <taxon>Paenibacillaceae</taxon>
        <taxon>Paenibacillus</taxon>
    </lineage>
</organism>
<dbReference type="InterPro" id="IPR036778">
    <property type="entry name" value="OHCU_decarboxylase_sf"/>
</dbReference>
<gene>
    <name evidence="8" type="ORF">A7K91_16785</name>
</gene>
<dbReference type="PANTHER" id="PTHR43466">
    <property type="entry name" value="2-OXO-4-HYDROXY-4-CARBOXY-5-UREIDOIMIDAZOLINE DECARBOXYLASE-RELATED"/>
    <property type="match status" value="1"/>
</dbReference>
<dbReference type="GO" id="GO:0006144">
    <property type="term" value="P:purine nucleobase metabolic process"/>
    <property type="evidence" value="ECO:0007669"/>
    <property type="project" value="UniProtKB-KW"/>
</dbReference>
<dbReference type="EC" id="4.1.1.97" evidence="3"/>
<evidence type="ECO:0000313" key="9">
    <source>
        <dbReference type="Proteomes" id="UP000092024"/>
    </source>
</evidence>
<dbReference type="Proteomes" id="UP000092024">
    <property type="component" value="Unassembled WGS sequence"/>
</dbReference>
<feature type="domain" description="Oxo-4-hydroxy-4-carboxy-5-ureidoimidazoline decarboxylase" evidence="7">
    <location>
        <begin position="9"/>
        <end position="161"/>
    </location>
</feature>
<dbReference type="InterPro" id="IPR017580">
    <property type="entry name" value="OHCU_decarboxylase-1"/>
</dbReference>
<dbReference type="SUPFAM" id="SSF158694">
    <property type="entry name" value="UraD-Like"/>
    <property type="match status" value="1"/>
</dbReference>
<evidence type="ECO:0000256" key="1">
    <source>
        <dbReference type="ARBA" id="ARBA00001163"/>
    </source>
</evidence>
<evidence type="ECO:0000256" key="2">
    <source>
        <dbReference type="ARBA" id="ARBA00004754"/>
    </source>
</evidence>
<evidence type="ECO:0000256" key="5">
    <source>
        <dbReference type="ARBA" id="ARBA00022793"/>
    </source>
</evidence>
<dbReference type="GO" id="GO:0019628">
    <property type="term" value="P:urate catabolic process"/>
    <property type="evidence" value="ECO:0007669"/>
    <property type="project" value="UniProtKB-UniPathway"/>
</dbReference>
<keyword evidence="5" id="KW-0210">Decarboxylase</keyword>
<evidence type="ECO:0000313" key="8">
    <source>
        <dbReference type="EMBL" id="OBR66887.1"/>
    </source>
</evidence>
<dbReference type="UniPathway" id="UPA00394">
    <property type="reaction ID" value="UER00652"/>
</dbReference>
<keyword evidence="6" id="KW-0456">Lyase</keyword>
<dbReference type="STRING" id="1844972.A7K91_16785"/>
<evidence type="ECO:0000256" key="6">
    <source>
        <dbReference type="ARBA" id="ARBA00023239"/>
    </source>
</evidence>
<dbReference type="AlphaFoldDB" id="A0A1A5YMP9"/>
<dbReference type="Gene3D" id="1.10.3330.10">
    <property type="entry name" value="Oxo-4-hydroxy-4-carboxy-5-ureidoimidazoline decarboxylase"/>
    <property type="match status" value="1"/>
</dbReference>
<proteinExistence type="predicted"/>
<keyword evidence="9" id="KW-1185">Reference proteome</keyword>
<comment type="caution">
    <text evidence="8">The sequence shown here is derived from an EMBL/GenBank/DDBJ whole genome shotgun (WGS) entry which is preliminary data.</text>
</comment>
<dbReference type="GO" id="GO:0051997">
    <property type="term" value="F:2-oxo-4-hydroxy-4-carboxy-5-ureidoimidazoline decarboxylase activity"/>
    <property type="evidence" value="ECO:0007669"/>
    <property type="project" value="UniProtKB-EC"/>
</dbReference>
<evidence type="ECO:0000256" key="4">
    <source>
        <dbReference type="ARBA" id="ARBA00022631"/>
    </source>
</evidence>
<evidence type="ECO:0000259" key="7">
    <source>
        <dbReference type="Pfam" id="PF09349"/>
    </source>
</evidence>
<dbReference type="RefSeq" id="WP_068681274.1">
    <property type="nucleotide sequence ID" value="NZ_LYPA01000043.1"/>
</dbReference>
<accession>A0A1A5YMP9</accession>
<reference evidence="8 9" key="1">
    <citation type="submission" date="2016-05" db="EMBL/GenBank/DDBJ databases">
        <title>Paenibacillus oryzae. sp. nov., isolated from the rice root.</title>
        <authorList>
            <person name="Zhang J."/>
            <person name="Zhang X."/>
        </authorList>
    </citation>
    <scope>NUCLEOTIDE SEQUENCE [LARGE SCALE GENOMIC DNA]</scope>
    <source>
        <strain evidence="8 9">1DrF-4</strain>
    </source>
</reference>
<dbReference type="PANTHER" id="PTHR43466:SF1">
    <property type="entry name" value="2-OXO-4-HYDROXY-4-CARBOXY-5-UREIDOIMIDAZOLINE DECARBOXYLASE-RELATED"/>
    <property type="match status" value="1"/>
</dbReference>
<name>A0A1A5YMP9_9BACL</name>